<proteinExistence type="predicted"/>
<evidence type="ECO:0000313" key="2">
    <source>
        <dbReference type="Proteomes" id="UP000469452"/>
    </source>
</evidence>
<gene>
    <name evidence="1" type="ORF">AaE_015499</name>
</gene>
<comment type="caution">
    <text evidence="1">The sequence shown here is derived from an EMBL/GenBank/DDBJ whole genome shotgun (WGS) entry which is preliminary data.</text>
</comment>
<dbReference type="Proteomes" id="UP000469452">
    <property type="component" value="Unassembled WGS sequence"/>
</dbReference>
<dbReference type="EMBL" id="VJMI01020862">
    <property type="protein sequence ID" value="KAF0703197.1"/>
    <property type="molecule type" value="Genomic_DNA"/>
</dbReference>
<feature type="non-terminal residue" evidence="1">
    <location>
        <position position="60"/>
    </location>
</feature>
<dbReference type="AlphaFoldDB" id="A0A6A4Z2M3"/>
<reference evidence="1 2" key="1">
    <citation type="submission" date="2019-06" db="EMBL/GenBank/DDBJ databases">
        <title>Genomics analysis of Aphanomyces spp. identifies a new class of oomycete effector associated with host adaptation.</title>
        <authorList>
            <person name="Gaulin E."/>
        </authorList>
    </citation>
    <scope>NUCLEOTIDE SEQUENCE [LARGE SCALE GENOMIC DNA]</scope>
    <source>
        <strain evidence="1 2">E</strain>
    </source>
</reference>
<organism evidence="1 2">
    <name type="scientific">Aphanomyces astaci</name>
    <name type="common">Crayfish plague agent</name>
    <dbReference type="NCBI Taxonomy" id="112090"/>
    <lineage>
        <taxon>Eukaryota</taxon>
        <taxon>Sar</taxon>
        <taxon>Stramenopiles</taxon>
        <taxon>Oomycota</taxon>
        <taxon>Saprolegniomycetes</taxon>
        <taxon>Saprolegniales</taxon>
        <taxon>Verrucalvaceae</taxon>
        <taxon>Aphanomyces</taxon>
    </lineage>
</organism>
<evidence type="ECO:0000313" key="1">
    <source>
        <dbReference type="EMBL" id="KAF0703197.1"/>
    </source>
</evidence>
<protein>
    <submittedName>
        <fullName evidence="1">Uncharacterized protein</fullName>
    </submittedName>
</protein>
<dbReference type="VEuPathDB" id="FungiDB:H257_16161"/>
<sequence>MLAINPGFRPKVSLTQADQLRVVCKRSMQELLHMAAACDPPDNRRALHYTTMPPKTTNED</sequence>
<accession>A0A6A4Z2M3</accession>
<name>A0A6A4Z2M3_APHAT</name>